<evidence type="ECO:0000313" key="2">
    <source>
        <dbReference type="Proteomes" id="UP000266649"/>
    </source>
</evidence>
<protein>
    <submittedName>
        <fullName evidence="1">Uncharacterized protein</fullName>
    </submittedName>
</protein>
<dbReference type="AlphaFoldDB" id="A0A398BPR2"/>
<evidence type="ECO:0000313" key="1">
    <source>
        <dbReference type="EMBL" id="RID91537.1"/>
    </source>
</evidence>
<organism evidence="1 2">
    <name type="scientific">Gemmobacter lutimaris</name>
    <dbReference type="NCBI Taxonomy" id="2306023"/>
    <lineage>
        <taxon>Bacteria</taxon>
        <taxon>Pseudomonadati</taxon>
        <taxon>Pseudomonadota</taxon>
        <taxon>Alphaproteobacteria</taxon>
        <taxon>Rhodobacterales</taxon>
        <taxon>Paracoccaceae</taxon>
        <taxon>Gemmobacter</taxon>
    </lineage>
</organism>
<dbReference type="EMBL" id="QXXQ01000006">
    <property type="protein sequence ID" value="RID91537.1"/>
    <property type="molecule type" value="Genomic_DNA"/>
</dbReference>
<gene>
    <name evidence="1" type="ORF">D2N39_12600</name>
</gene>
<comment type="caution">
    <text evidence="1">The sequence shown here is derived from an EMBL/GenBank/DDBJ whole genome shotgun (WGS) entry which is preliminary data.</text>
</comment>
<accession>A0A398BPR2</accession>
<dbReference type="Proteomes" id="UP000266649">
    <property type="component" value="Unassembled WGS sequence"/>
</dbReference>
<keyword evidence="2" id="KW-1185">Reference proteome</keyword>
<name>A0A398BPR2_9RHOB</name>
<sequence>MGNAMLEREIEATVLRMVARRTEVVRAIASAMGMADPTMGEGDRLATLKARAVAPETCGPDMPVAPARGRMVRVAPVAMQLTEGGWAPQHGGFRGRDAARAADVFDEMARQARRKGSDDPFTQRQKGAGRAYATLVERHSAVGLKGRSVETMLTGRSGGGGDGVVDIILDEGAAIAAMRSAVGDGWALVVVRQSKRKRTPLTVAELVDRVCLGGETVSAILDACGWSVYGESVDWARAALAEALDRMADTMPKVS</sequence>
<reference evidence="1 2" key="1">
    <citation type="submission" date="2018-09" db="EMBL/GenBank/DDBJ databases">
        <title>Gemmobacter lutimaris sp. nov., a marine bacterium isolated from tidal flat.</title>
        <authorList>
            <person name="Lee D.W."/>
            <person name="Yoo Y."/>
            <person name="Kim J.-J."/>
            <person name="Kim B.S."/>
        </authorList>
    </citation>
    <scope>NUCLEOTIDE SEQUENCE [LARGE SCALE GENOMIC DNA]</scope>
    <source>
        <strain evidence="1 2">YJ-T1-11</strain>
    </source>
</reference>
<proteinExistence type="predicted"/>